<accession>A0A163ETE7</accession>
<protein>
    <submittedName>
        <fullName evidence="1">Uncharacterized protein</fullName>
    </submittedName>
</protein>
<name>A0A163ETE7_DIDRA</name>
<evidence type="ECO:0000313" key="2">
    <source>
        <dbReference type="Proteomes" id="UP000076837"/>
    </source>
</evidence>
<comment type="caution">
    <text evidence="1">The sequence shown here is derived from an EMBL/GenBank/DDBJ whole genome shotgun (WGS) entry which is preliminary data.</text>
</comment>
<sequence length="87" mass="9460">MNILVLLSLLLFIPFIFFLIFLALSSCMGDGFRARISGMSINPRHGSYGRGYARGLGSGAGSAGWEQIEMEDMMGEDSSDDDVPHGR</sequence>
<keyword evidence="2" id="KW-1185">Reference proteome</keyword>
<dbReference type="Proteomes" id="UP000076837">
    <property type="component" value="Unassembled WGS sequence"/>
</dbReference>
<proteinExistence type="predicted"/>
<dbReference type="AlphaFoldDB" id="A0A163ETE7"/>
<reference evidence="1 2" key="1">
    <citation type="journal article" date="2016" name="Sci. Rep.">
        <title>Draft genome sequencing and secretome analysis of fungal phytopathogen Ascochyta rabiei provides insight into the necrotrophic effector repertoire.</title>
        <authorList>
            <person name="Verma S."/>
            <person name="Gazara R.K."/>
            <person name="Nizam S."/>
            <person name="Parween S."/>
            <person name="Chattopadhyay D."/>
            <person name="Verma P.K."/>
        </authorList>
    </citation>
    <scope>NUCLEOTIDE SEQUENCE [LARGE SCALE GENOMIC DNA]</scope>
    <source>
        <strain evidence="1 2">ArDII</strain>
    </source>
</reference>
<evidence type="ECO:0000313" key="1">
    <source>
        <dbReference type="EMBL" id="KZM23907.1"/>
    </source>
</evidence>
<gene>
    <name evidence="1" type="ORF">ST47_g4879</name>
</gene>
<dbReference type="EMBL" id="JYNV01000179">
    <property type="protein sequence ID" value="KZM23907.1"/>
    <property type="molecule type" value="Genomic_DNA"/>
</dbReference>
<organism evidence="1 2">
    <name type="scientific">Didymella rabiei</name>
    <name type="common">Chickpea ascochyta blight fungus</name>
    <name type="synonym">Mycosphaerella rabiei</name>
    <dbReference type="NCBI Taxonomy" id="5454"/>
    <lineage>
        <taxon>Eukaryota</taxon>
        <taxon>Fungi</taxon>
        <taxon>Dikarya</taxon>
        <taxon>Ascomycota</taxon>
        <taxon>Pezizomycotina</taxon>
        <taxon>Dothideomycetes</taxon>
        <taxon>Pleosporomycetidae</taxon>
        <taxon>Pleosporales</taxon>
        <taxon>Pleosporineae</taxon>
        <taxon>Didymellaceae</taxon>
        <taxon>Ascochyta</taxon>
    </lineage>
</organism>
<dbReference type="STRING" id="5454.A0A163ETE7"/>